<sequence length="543" mass="59937">MRSAFSSRRPDPAASSRARVDFIRTTLQGGFPFSRKLSVHKSCVNYLCFSRGEGRWLASAGDDLCIQLWDFNQEDVTQPSYTYRGPSGNVLTMDFSPSGRYLVSGGVDQTIQKFDVTRDRAVVGPGVQTSVIQSYHQHDDNIRGLSFHGTQDELLLSASEDGKIVLHDDRADPRISGAQGVLQNASEFTGVQFHPTTDSLFVTSDIRGNVCLRDTRMAFGPLRSRTNNGIVQRYNTKLARRSYTHLSDPESSSVCFDRTGDKLCVTMLHYLPTIYALSDPHPLAVCSGANGPDGQPIPAGQRTYSNSCTMKSGTFGGPGLPSDELYAAGSDDFRAYVWRIPELAKLKEERQEISAEDWYSKECDGVTAFCEGRDKPRYVPVELSTPLCRLNGHRSIVNSVAIHPSFMHIMTSGVERHVLLHSATSSSPCVQDLPRTAPTVRPLPEANLRDTRRYMRALLGNHPTLRDSDDNSDDDEELSSISLFDHILRQEGEADVFTIRRWGGSSESPSESSESESDAEAQLNAEAQSDSVDDDEEMLDAGS</sequence>
<organism evidence="5 6">
    <name type="scientific">Coniophora puteana (strain RWD-64-598)</name>
    <name type="common">Brown rot fungus</name>
    <dbReference type="NCBI Taxonomy" id="741705"/>
    <lineage>
        <taxon>Eukaryota</taxon>
        <taxon>Fungi</taxon>
        <taxon>Dikarya</taxon>
        <taxon>Basidiomycota</taxon>
        <taxon>Agaricomycotina</taxon>
        <taxon>Agaricomycetes</taxon>
        <taxon>Agaricomycetidae</taxon>
        <taxon>Boletales</taxon>
        <taxon>Coniophorineae</taxon>
        <taxon>Coniophoraceae</taxon>
        <taxon>Coniophora</taxon>
    </lineage>
</organism>
<name>R7SFZ2_CONPW</name>
<dbReference type="KEGG" id="cput:CONPUDRAFT_147661"/>
<dbReference type="InterPro" id="IPR045151">
    <property type="entry name" value="DCAF8"/>
</dbReference>
<gene>
    <name evidence="5" type="ORF">CONPUDRAFT_147661</name>
</gene>
<evidence type="ECO:0000313" key="5">
    <source>
        <dbReference type="EMBL" id="EIW74662.1"/>
    </source>
</evidence>
<dbReference type="OMA" id="SNIFCLC"/>
<dbReference type="GO" id="GO:0005737">
    <property type="term" value="C:cytoplasm"/>
    <property type="evidence" value="ECO:0007669"/>
    <property type="project" value="TreeGrafter"/>
</dbReference>
<dbReference type="EMBL" id="JH711591">
    <property type="protein sequence ID" value="EIW74662.1"/>
    <property type="molecule type" value="Genomic_DNA"/>
</dbReference>
<dbReference type="InterPro" id="IPR001680">
    <property type="entry name" value="WD40_rpt"/>
</dbReference>
<dbReference type="RefSeq" id="XP_007775259.1">
    <property type="nucleotide sequence ID" value="XM_007777069.1"/>
</dbReference>
<feature type="repeat" description="WD" evidence="3">
    <location>
        <begin position="83"/>
        <end position="124"/>
    </location>
</feature>
<dbReference type="SMART" id="SM00320">
    <property type="entry name" value="WD40"/>
    <property type="match status" value="6"/>
</dbReference>
<dbReference type="GO" id="GO:0045717">
    <property type="term" value="P:negative regulation of fatty acid biosynthetic process"/>
    <property type="evidence" value="ECO:0007669"/>
    <property type="project" value="TreeGrafter"/>
</dbReference>
<dbReference type="PROSITE" id="PS50082">
    <property type="entry name" value="WD_REPEATS_2"/>
    <property type="match status" value="2"/>
</dbReference>
<dbReference type="PROSITE" id="PS00678">
    <property type="entry name" value="WD_REPEATS_1"/>
    <property type="match status" value="1"/>
</dbReference>
<dbReference type="Proteomes" id="UP000053558">
    <property type="component" value="Unassembled WGS sequence"/>
</dbReference>
<evidence type="ECO:0000256" key="2">
    <source>
        <dbReference type="ARBA" id="ARBA00022737"/>
    </source>
</evidence>
<feature type="region of interest" description="Disordered" evidence="4">
    <location>
        <begin position="500"/>
        <end position="543"/>
    </location>
</feature>
<dbReference type="InterPro" id="IPR019775">
    <property type="entry name" value="WD40_repeat_CS"/>
</dbReference>
<dbReference type="OrthoDB" id="4869960at2759"/>
<dbReference type="Pfam" id="PF00400">
    <property type="entry name" value="WD40"/>
    <property type="match status" value="4"/>
</dbReference>
<keyword evidence="6" id="KW-1185">Reference proteome</keyword>
<proteinExistence type="predicted"/>
<dbReference type="GeneID" id="19202352"/>
<dbReference type="GO" id="GO:0080008">
    <property type="term" value="C:Cul4-RING E3 ubiquitin ligase complex"/>
    <property type="evidence" value="ECO:0007669"/>
    <property type="project" value="TreeGrafter"/>
</dbReference>
<dbReference type="PANTHER" id="PTHR15574:SF40">
    <property type="entry name" value="WD AND TETRATRICOPEPTIDE REPEATS PROTEIN 1"/>
    <property type="match status" value="1"/>
</dbReference>
<feature type="compositionally biased region" description="Acidic residues" evidence="4">
    <location>
        <begin position="531"/>
        <end position="543"/>
    </location>
</feature>
<feature type="repeat" description="WD" evidence="3">
    <location>
        <begin position="37"/>
        <end position="79"/>
    </location>
</feature>
<reference evidence="6" key="1">
    <citation type="journal article" date="2012" name="Science">
        <title>The Paleozoic origin of enzymatic lignin decomposition reconstructed from 31 fungal genomes.</title>
        <authorList>
            <person name="Floudas D."/>
            <person name="Binder M."/>
            <person name="Riley R."/>
            <person name="Barry K."/>
            <person name="Blanchette R.A."/>
            <person name="Henrissat B."/>
            <person name="Martinez A.T."/>
            <person name="Otillar R."/>
            <person name="Spatafora J.W."/>
            <person name="Yadav J.S."/>
            <person name="Aerts A."/>
            <person name="Benoit I."/>
            <person name="Boyd A."/>
            <person name="Carlson A."/>
            <person name="Copeland A."/>
            <person name="Coutinho P.M."/>
            <person name="de Vries R.P."/>
            <person name="Ferreira P."/>
            <person name="Findley K."/>
            <person name="Foster B."/>
            <person name="Gaskell J."/>
            <person name="Glotzer D."/>
            <person name="Gorecki P."/>
            <person name="Heitman J."/>
            <person name="Hesse C."/>
            <person name="Hori C."/>
            <person name="Igarashi K."/>
            <person name="Jurgens J.A."/>
            <person name="Kallen N."/>
            <person name="Kersten P."/>
            <person name="Kohler A."/>
            <person name="Kuees U."/>
            <person name="Kumar T.K.A."/>
            <person name="Kuo A."/>
            <person name="LaButti K."/>
            <person name="Larrondo L.F."/>
            <person name="Lindquist E."/>
            <person name="Ling A."/>
            <person name="Lombard V."/>
            <person name="Lucas S."/>
            <person name="Lundell T."/>
            <person name="Martin R."/>
            <person name="McLaughlin D.J."/>
            <person name="Morgenstern I."/>
            <person name="Morin E."/>
            <person name="Murat C."/>
            <person name="Nagy L.G."/>
            <person name="Nolan M."/>
            <person name="Ohm R.A."/>
            <person name="Patyshakuliyeva A."/>
            <person name="Rokas A."/>
            <person name="Ruiz-Duenas F.J."/>
            <person name="Sabat G."/>
            <person name="Salamov A."/>
            <person name="Samejima M."/>
            <person name="Schmutz J."/>
            <person name="Slot J.C."/>
            <person name="St John F."/>
            <person name="Stenlid J."/>
            <person name="Sun H."/>
            <person name="Sun S."/>
            <person name="Syed K."/>
            <person name="Tsang A."/>
            <person name="Wiebenga A."/>
            <person name="Young D."/>
            <person name="Pisabarro A."/>
            <person name="Eastwood D.C."/>
            <person name="Martin F."/>
            <person name="Cullen D."/>
            <person name="Grigoriev I.V."/>
            <person name="Hibbett D.S."/>
        </authorList>
    </citation>
    <scope>NUCLEOTIDE SEQUENCE [LARGE SCALE GENOMIC DNA]</scope>
    <source>
        <strain evidence="6">RWD-64-598 SS2</strain>
    </source>
</reference>
<dbReference type="PANTHER" id="PTHR15574">
    <property type="entry name" value="WD REPEAT DOMAIN-CONTAINING FAMILY"/>
    <property type="match status" value="1"/>
</dbReference>
<keyword evidence="1 3" id="KW-0853">WD repeat</keyword>
<dbReference type="eggNOG" id="KOG4227">
    <property type="taxonomic scope" value="Eukaryota"/>
</dbReference>
<evidence type="ECO:0000256" key="3">
    <source>
        <dbReference type="PROSITE-ProRule" id="PRU00221"/>
    </source>
</evidence>
<dbReference type="Gene3D" id="2.130.10.10">
    <property type="entry name" value="YVTN repeat-like/Quinoprotein amine dehydrogenase"/>
    <property type="match status" value="2"/>
</dbReference>
<evidence type="ECO:0000256" key="4">
    <source>
        <dbReference type="SAM" id="MobiDB-lite"/>
    </source>
</evidence>
<accession>R7SFZ2</accession>
<evidence type="ECO:0000256" key="1">
    <source>
        <dbReference type="ARBA" id="ARBA00022574"/>
    </source>
</evidence>
<keyword evidence="2" id="KW-0677">Repeat</keyword>
<dbReference type="AlphaFoldDB" id="R7SFZ2"/>
<dbReference type="SUPFAM" id="SSF50978">
    <property type="entry name" value="WD40 repeat-like"/>
    <property type="match status" value="1"/>
</dbReference>
<dbReference type="InterPro" id="IPR015943">
    <property type="entry name" value="WD40/YVTN_repeat-like_dom_sf"/>
</dbReference>
<protein>
    <submittedName>
        <fullName evidence="5">WD40 repeat-like protein</fullName>
    </submittedName>
</protein>
<evidence type="ECO:0000313" key="6">
    <source>
        <dbReference type="Proteomes" id="UP000053558"/>
    </source>
</evidence>
<dbReference type="InterPro" id="IPR036322">
    <property type="entry name" value="WD40_repeat_dom_sf"/>
</dbReference>